<sequence length="180" mass="19906">MSGGVFISIESAINKFLASPEGKKRVEQEKKKALKEGRKFGQPEGATISKTDAEKAAQKMKNILLKHLATVNLQTIFPDDIVVGEPKIQSDGTISIDISFDSEAVKRPSLAPEKYDGVENIVVHLTHGWDANGSVHGYWESAGRMAWSRQSFVGDDFMQHAVEEFNSLKLGKAELNEKYL</sequence>
<evidence type="ECO:0000256" key="1">
    <source>
        <dbReference type="SAM" id="MobiDB-lite"/>
    </source>
</evidence>
<proteinExistence type="predicted"/>
<name>A0A644VUK3_9ZZZZ</name>
<evidence type="ECO:0000313" key="2">
    <source>
        <dbReference type="EMBL" id="MPL95089.1"/>
    </source>
</evidence>
<dbReference type="EMBL" id="VSSQ01000453">
    <property type="protein sequence ID" value="MPL95089.1"/>
    <property type="molecule type" value="Genomic_DNA"/>
</dbReference>
<reference evidence="2" key="1">
    <citation type="submission" date="2019-08" db="EMBL/GenBank/DDBJ databases">
        <authorList>
            <person name="Kucharzyk K."/>
            <person name="Murdoch R.W."/>
            <person name="Higgins S."/>
            <person name="Loffler F."/>
        </authorList>
    </citation>
    <scope>NUCLEOTIDE SEQUENCE</scope>
</reference>
<gene>
    <name evidence="2" type="ORF">SDC9_41252</name>
</gene>
<organism evidence="2">
    <name type="scientific">bioreactor metagenome</name>
    <dbReference type="NCBI Taxonomy" id="1076179"/>
    <lineage>
        <taxon>unclassified sequences</taxon>
        <taxon>metagenomes</taxon>
        <taxon>ecological metagenomes</taxon>
    </lineage>
</organism>
<protein>
    <submittedName>
        <fullName evidence="2">Uncharacterized protein</fullName>
    </submittedName>
</protein>
<feature type="region of interest" description="Disordered" evidence="1">
    <location>
        <begin position="24"/>
        <end position="45"/>
    </location>
</feature>
<feature type="compositionally biased region" description="Basic and acidic residues" evidence="1">
    <location>
        <begin position="24"/>
        <end position="41"/>
    </location>
</feature>
<comment type="caution">
    <text evidence="2">The sequence shown here is derived from an EMBL/GenBank/DDBJ whole genome shotgun (WGS) entry which is preliminary data.</text>
</comment>
<accession>A0A644VUK3</accession>
<dbReference type="AlphaFoldDB" id="A0A644VUK3"/>